<protein>
    <submittedName>
        <fullName evidence="3">4HBT domain-containing protein</fullName>
    </submittedName>
</protein>
<feature type="compositionally biased region" description="Pro residues" evidence="2">
    <location>
        <begin position="1"/>
        <end position="10"/>
    </location>
</feature>
<keyword evidence="1" id="KW-0378">Hydrolase</keyword>
<dbReference type="Proteomes" id="UP001362999">
    <property type="component" value="Unassembled WGS sequence"/>
</dbReference>
<comment type="caution">
    <text evidence="3">The sequence shown here is derived from an EMBL/GenBank/DDBJ whole genome shotgun (WGS) entry which is preliminary data.</text>
</comment>
<dbReference type="InterPro" id="IPR029069">
    <property type="entry name" value="HotDog_dom_sf"/>
</dbReference>
<dbReference type="CDD" id="cd03443">
    <property type="entry name" value="PaaI_thioesterase"/>
    <property type="match status" value="1"/>
</dbReference>
<dbReference type="EMBL" id="JAWWNJ010000162">
    <property type="protein sequence ID" value="KAK6978089.1"/>
    <property type="molecule type" value="Genomic_DNA"/>
</dbReference>
<evidence type="ECO:0000256" key="1">
    <source>
        <dbReference type="ARBA" id="ARBA00022801"/>
    </source>
</evidence>
<gene>
    <name evidence="3" type="ORF">R3P38DRAFT_3470691</name>
</gene>
<feature type="compositionally biased region" description="Low complexity" evidence="2">
    <location>
        <begin position="11"/>
        <end position="23"/>
    </location>
</feature>
<keyword evidence="4" id="KW-1185">Reference proteome</keyword>
<sequence length="208" mass="22554">MPPSPSPSPSRPAQSDPAQPDPALSLPPAPHIDATLIEGNLSSFEKQLNANALTYFMTGSGVSRIKTPFSAAIGRRVRIVEINVFEDDFGGVEGEVRYEVRVEEDMCNVYGTLHGGCAAYILDPCTMGAIFLLRNLKNLNMLGGISQNMNINWHHPAPLGTTLLITTRSVFAEGRTRLAWCEMRDKSTNSLILSGTHAFISAKPSAKL</sequence>
<organism evidence="3 4">
    <name type="scientific">Favolaschia claudopus</name>
    <dbReference type="NCBI Taxonomy" id="2862362"/>
    <lineage>
        <taxon>Eukaryota</taxon>
        <taxon>Fungi</taxon>
        <taxon>Dikarya</taxon>
        <taxon>Basidiomycota</taxon>
        <taxon>Agaricomycotina</taxon>
        <taxon>Agaricomycetes</taxon>
        <taxon>Agaricomycetidae</taxon>
        <taxon>Agaricales</taxon>
        <taxon>Marasmiineae</taxon>
        <taxon>Mycenaceae</taxon>
        <taxon>Favolaschia</taxon>
    </lineage>
</organism>
<dbReference type="AlphaFoldDB" id="A0AAV9ZD85"/>
<accession>A0AAV9ZD85</accession>
<feature type="region of interest" description="Disordered" evidence="2">
    <location>
        <begin position="1"/>
        <end position="29"/>
    </location>
</feature>
<dbReference type="GO" id="GO:0047617">
    <property type="term" value="F:fatty acyl-CoA hydrolase activity"/>
    <property type="evidence" value="ECO:0007669"/>
    <property type="project" value="InterPro"/>
</dbReference>
<reference evidence="3 4" key="1">
    <citation type="journal article" date="2024" name="J Genomics">
        <title>Draft genome sequencing and assembly of Favolaschia claudopus CIRM-BRFM 2984 isolated from oak limbs.</title>
        <authorList>
            <person name="Navarro D."/>
            <person name="Drula E."/>
            <person name="Chaduli D."/>
            <person name="Cazenave R."/>
            <person name="Ahrendt S."/>
            <person name="Wang J."/>
            <person name="Lipzen A."/>
            <person name="Daum C."/>
            <person name="Barry K."/>
            <person name="Grigoriev I.V."/>
            <person name="Favel A."/>
            <person name="Rosso M.N."/>
            <person name="Martin F."/>
        </authorList>
    </citation>
    <scope>NUCLEOTIDE SEQUENCE [LARGE SCALE GENOMIC DNA]</scope>
    <source>
        <strain evidence="3 4">CIRM-BRFM 2984</strain>
    </source>
</reference>
<proteinExistence type="predicted"/>
<dbReference type="SUPFAM" id="SSF54637">
    <property type="entry name" value="Thioesterase/thiol ester dehydrase-isomerase"/>
    <property type="match status" value="1"/>
</dbReference>
<dbReference type="PANTHER" id="PTHR21660">
    <property type="entry name" value="THIOESTERASE SUPERFAMILY MEMBER-RELATED"/>
    <property type="match status" value="1"/>
</dbReference>
<evidence type="ECO:0000313" key="3">
    <source>
        <dbReference type="EMBL" id="KAK6978089.1"/>
    </source>
</evidence>
<dbReference type="InterPro" id="IPR039298">
    <property type="entry name" value="ACOT13"/>
</dbReference>
<dbReference type="PANTHER" id="PTHR21660:SF1">
    <property type="entry name" value="ACYL-COENZYME A THIOESTERASE 13"/>
    <property type="match status" value="1"/>
</dbReference>
<dbReference type="Gene3D" id="3.10.129.10">
    <property type="entry name" value="Hotdog Thioesterase"/>
    <property type="match status" value="1"/>
</dbReference>
<name>A0AAV9ZD85_9AGAR</name>
<evidence type="ECO:0000256" key="2">
    <source>
        <dbReference type="SAM" id="MobiDB-lite"/>
    </source>
</evidence>
<evidence type="ECO:0000313" key="4">
    <source>
        <dbReference type="Proteomes" id="UP001362999"/>
    </source>
</evidence>